<reference evidence="2" key="1">
    <citation type="submission" date="2015-10" db="EMBL/GenBank/DDBJ databases">
        <title>Genome of Paenibacillus bovis sp. nov.</title>
        <authorList>
            <person name="Wu Z."/>
            <person name="Gao C."/>
            <person name="Liu Z."/>
            <person name="Zheng H."/>
        </authorList>
    </citation>
    <scope>NUCLEOTIDE SEQUENCE [LARGE SCALE GENOMIC DNA]</scope>
    <source>
        <strain evidence="2">BD3526</strain>
    </source>
</reference>
<keyword evidence="2" id="KW-1185">Reference proteome</keyword>
<dbReference type="OrthoDB" id="9794935at2"/>
<dbReference type="AlphaFoldDB" id="A0A172ZKI2"/>
<dbReference type="InterPro" id="IPR012349">
    <property type="entry name" value="Split_barrel_FMN-bd"/>
</dbReference>
<reference evidence="1 2" key="2">
    <citation type="journal article" date="2016" name="Int. J. Syst. Evol. Microbiol.">
        <title>Paenibacillus bovis sp. nov., isolated from raw yak (Bos grunniens) milk.</title>
        <authorList>
            <person name="Gao C."/>
            <person name="Han J."/>
            <person name="Liu Z."/>
            <person name="Xu X."/>
            <person name="Hang F."/>
            <person name="Wu Z."/>
        </authorList>
    </citation>
    <scope>NUCLEOTIDE SEQUENCE [LARGE SCALE GENOMIC DNA]</scope>
    <source>
        <strain evidence="1 2">BD3526</strain>
    </source>
</reference>
<sequence>MRRKEFTVDEQQEFEQFLGEVSFGFLGLTSEDGWPRVIPLNFAYGNGVFYMHGSRAGEKMQLLREDNKVTFSAAREYALIPSYFTDEEMACPATAFFKSVTVRGHAEVVTDLEEKAMALGIFMQKLQPEGGYDPITIEDPRYIPRLKGVALIKIIPDEWTAKFKFGQNVRGEEREQIISGLQQRGSADDLSTLEMMEKYCPYHQSASGATGKNTADDQDL</sequence>
<evidence type="ECO:0000313" key="1">
    <source>
        <dbReference type="EMBL" id="ANF98136.1"/>
    </source>
</evidence>
<dbReference type="PANTHER" id="PTHR34071">
    <property type="entry name" value="5-NITROIMIDAZOLE ANTIBIOTICS RESISTANCE PROTEIN, NIMA-FAMILY-RELATED PROTEIN-RELATED"/>
    <property type="match status" value="1"/>
</dbReference>
<name>A0A172ZKI2_9BACL</name>
<dbReference type="InterPro" id="IPR024747">
    <property type="entry name" value="Pyridox_Oxase-rel"/>
</dbReference>
<organism evidence="1 2">
    <name type="scientific">Paenibacillus bovis</name>
    <dbReference type="NCBI Taxonomy" id="1616788"/>
    <lineage>
        <taxon>Bacteria</taxon>
        <taxon>Bacillati</taxon>
        <taxon>Bacillota</taxon>
        <taxon>Bacilli</taxon>
        <taxon>Bacillales</taxon>
        <taxon>Paenibacillaceae</taxon>
        <taxon>Paenibacillus</taxon>
    </lineage>
</organism>
<dbReference type="Proteomes" id="UP000078148">
    <property type="component" value="Chromosome"/>
</dbReference>
<dbReference type="SUPFAM" id="SSF50475">
    <property type="entry name" value="FMN-binding split barrel"/>
    <property type="match status" value="1"/>
</dbReference>
<evidence type="ECO:0000313" key="2">
    <source>
        <dbReference type="Proteomes" id="UP000078148"/>
    </source>
</evidence>
<gene>
    <name evidence="1" type="ORF">AR543_20405</name>
</gene>
<protein>
    <submittedName>
        <fullName evidence="1">Flavin-nucleotide-binding protein</fullName>
    </submittedName>
</protein>
<dbReference type="Pfam" id="PF12900">
    <property type="entry name" value="Pyridox_ox_2"/>
    <property type="match status" value="1"/>
</dbReference>
<dbReference type="EMBL" id="CP013023">
    <property type="protein sequence ID" value="ANF98136.1"/>
    <property type="molecule type" value="Genomic_DNA"/>
</dbReference>
<dbReference type="RefSeq" id="WP_060536216.1">
    <property type="nucleotide sequence ID" value="NZ_CP013023.1"/>
</dbReference>
<proteinExistence type="predicted"/>
<dbReference type="PANTHER" id="PTHR34071:SF2">
    <property type="entry name" value="FLAVIN-NUCLEOTIDE-BINDING PROTEIN"/>
    <property type="match status" value="1"/>
</dbReference>
<dbReference type="Gene3D" id="2.30.110.10">
    <property type="entry name" value="Electron Transport, Fmn-binding Protein, Chain A"/>
    <property type="match status" value="1"/>
</dbReference>
<dbReference type="KEGG" id="pbv:AR543_20405"/>
<accession>A0A172ZKI2</accession>
<dbReference type="STRING" id="1616788.AR543_20405"/>